<dbReference type="PROSITE" id="PS50404">
    <property type="entry name" value="GST_NTER"/>
    <property type="match status" value="4"/>
</dbReference>
<dbReference type="InterPro" id="IPR040079">
    <property type="entry name" value="Glutathione_S-Trfase"/>
</dbReference>
<comment type="catalytic activity">
    <reaction evidence="6">
        <text>RX + glutathione = an S-substituted glutathione + a halide anion + H(+)</text>
        <dbReference type="Rhea" id="RHEA:16437"/>
        <dbReference type="ChEBI" id="CHEBI:15378"/>
        <dbReference type="ChEBI" id="CHEBI:16042"/>
        <dbReference type="ChEBI" id="CHEBI:17792"/>
        <dbReference type="ChEBI" id="CHEBI:57925"/>
        <dbReference type="ChEBI" id="CHEBI:90779"/>
        <dbReference type="EC" id="2.5.1.18"/>
    </reaction>
</comment>
<dbReference type="VEuPathDB" id="VectorBase:PPAI010871"/>
<dbReference type="Pfam" id="PF02798">
    <property type="entry name" value="GST_N"/>
    <property type="match status" value="4"/>
</dbReference>
<dbReference type="CDD" id="cd03177">
    <property type="entry name" value="GST_C_Delta_Epsilon"/>
    <property type="match status" value="3"/>
</dbReference>
<dbReference type="InterPro" id="IPR004045">
    <property type="entry name" value="Glutathione_S-Trfase_N"/>
</dbReference>
<accession>A0A1B0GQT6</accession>
<evidence type="ECO:0000256" key="2">
    <source>
        <dbReference type="ARBA" id="ARBA00011738"/>
    </source>
</evidence>
<dbReference type="EMBL" id="AJVK01001841">
    <property type="status" value="NOT_ANNOTATED_CDS"/>
    <property type="molecule type" value="Genomic_DNA"/>
</dbReference>
<dbReference type="SFLD" id="SFLDS00019">
    <property type="entry name" value="Glutathione_Transferase_(cytos"/>
    <property type="match status" value="3"/>
</dbReference>
<evidence type="ECO:0000256" key="3">
    <source>
        <dbReference type="ARBA" id="ARBA00012452"/>
    </source>
</evidence>
<comment type="similarity">
    <text evidence="1">Belongs to the GST superfamily. Theta family.</text>
</comment>
<evidence type="ECO:0000313" key="7">
    <source>
        <dbReference type="EnsemblMetazoa" id="PPAI010871-PA"/>
    </source>
</evidence>
<dbReference type="Pfam" id="PF14497">
    <property type="entry name" value="GST_C_3"/>
    <property type="match status" value="1"/>
</dbReference>
<dbReference type="SUPFAM" id="SSF47616">
    <property type="entry name" value="GST C-terminal domain-like"/>
    <property type="match status" value="5"/>
</dbReference>
<dbReference type="GO" id="GO:0004364">
    <property type="term" value="F:glutathione transferase activity"/>
    <property type="evidence" value="ECO:0007669"/>
    <property type="project" value="UniProtKB-EC"/>
</dbReference>
<dbReference type="GO" id="GO:0006749">
    <property type="term" value="P:glutathione metabolic process"/>
    <property type="evidence" value="ECO:0007669"/>
    <property type="project" value="TreeGrafter"/>
</dbReference>
<dbReference type="PANTHER" id="PTHR43969">
    <property type="entry name" value="GLUTATHIONE S TRANSFERASE D10, ISOFORM A-RELATED"/>
    <property type="match status" value="1"/>
</dbReference>
<dbReference type="SUPFAM" id="SSF52833">
    <property type="entry name" value="Thioredoxin-like"/>
    <property type="match status" value="4"/>
</dbReference>
<dbReference type="FunFam" id="1.20.1050.10:FF:000007">
    <property type="entry name" value="Glutathione S-transferase 1-1"/>
    <property type="match status" value="3"/>
</dbReference>
<comment type="subunit">
    <text evidence="2">Homodimer.</text>
</comment>
<dbReference type="CDD" id="cd03045">
    <property type="entry name" value="GST_N_Delta_Epsilon"/>
    <property type="match status" value="3"/>
</dbReference>
<dbReference type="VEuPathDB" id="VectorBase:PPAPM1_001633"/>
<organism evidence="7 8">
    <name type="scientific">Phlebotomus papatasi</name>
    <name type="common">Sandfly</name>
    <dbReference type="NCBI Taxonomy" id="29031"/>
    <lineage>
        <taxon>Eukaryota</taxon>
        <taxon>Metazoa</taxon>
        <taxon>Ecdysozoa</taxon>
        <taxon>Arthropoda</taxon>
        <taxon>Hexapoda</taxon>
        <taxon>Insecta</taxon>
        <taxon>Pterygota</taxon>
        <taxon>Neoptera</taxon>
        <taxon>Endopterygota</taxon>
        <taxon>Diptera</taxon>
        <taxon>Nematocera</taxon>
        <taxon>Psychodoidea</taxon>
        <taxon>Psychodidae</taxon>
        <taxon>Phlebotomus</taxon>
        <taxon>Phlebotomus</taxon>
    </lineage>
</organism>
<dbReference type="PROSITE" id="PS50405">
    <property type="entry name" value="GST_CTER"/>
    <property type="match status" value="4"/>
</dbReference>
<name>A0A1B0GQT6_PHLPP</name>
<evidence type="ECO:0000256" key="4">
    <source>
        <dbReference type="ARBA" id="ARBA00022679"/>
    </source>
</evidence>
<dbReference type="Gene3D" id="1.20.1050.10">
    <property type="match status" value="5"/>
</dbReference>
<proteinExistence type="inferred from homology"/>
<dbReference type="InterPro" id="IPR036249">
    <property type="entry name" value="Thioredoxin-like_sf"/>
</dbReference>
<dbReference type="AlphaFoldDB" id="A0A1B0GQT6"/>
<dbReference type="InterPro" id="IPR004046">
    <property type="entry name" value="GST_C"/>
</dbReference>
<sequence>MAPIKLYYFNLSPPSRLALLTIRNLKLDVEIIVIDTMKKEQMTPEFMKINPQHTVPTLDDNGFILWESRAIASYLVAAKAPGSSLYPSNIKKKAIVDARLFLDQELLNAAVPVMYSIFAQETTPEAAQKKEKVYKILGNLNTFMEGQKYVAGNELTIADLALLANIATLYQIGANVNKFKNIAAWYKRLETIPGYQENLEDMAPIKFYHFNISPPSRLPMLTIRNLNLDVEIIVIDTMKKEQMSPEFMKINPQHTIPTIDDNGFILWESRAIASYLVSAKAPGSSLYPSDIKKRAIVDARLFLDQEMQNATLPVMHAIYNQEPKDVFISKTEKLYKILENLNTFMEGQKYVAGNELTIADLAFLANISTLYEIGANINKFKNIAAWFKRLENIPGYQENLDGAKLDVEIIIINTMKNEQMSPEFMKINPQHTIPTIDDNGFILWESRAIASYLVAAKAPGSSLYPSDIKKKAIVDARLFLDQDLFHASEEAMYPIYEQKATTVAEDKKEKIYKILGNLNTFMEGQKYVAGNELTIADLALLVNISTLYIQLSYEMAPVKLYYFPLSPPSRAVYLTVQNLKLDVEKTVIDTTKKEQLAPEFVKINPQHTVPTIDDNGFILWESRAIVSYLVSAKAPGSSLYPSDIKKKAIVDARLFLDQDLWAATSAIILSIYAQGATTVAEDKKEKVYKILGNLNTFMEGQNYVAGNDLTVADLALLANISTLYEIGADVNKFKNIAAWYKRLETIPGYQENLEGYLDNIMEGQKYVAGDELTIADFLILASFSTYFHAGANVSSLKNLMSWYKRCESLIGFQENEDEAKAFGEMLKSKLGIKNTWDELQ</sequence>
<dbReference type="Proteomes" id="UP000092462">
    <property type="component" value="Unassembled WGS sequence"/>
</dbReference>
<keyword evidence="4" id="KW-0808">Transferase</keyword>
<dbReference type="Pfam" id="PF00043">
    <property type="entry name" value="GST_C"/>
    <property type="match status" value="4"/>
</dbReference>
<dbReference type="EC" id="2.5.1.18" evidence="3"/>
<dbReference type="SFLD" id="SFLDG00358">
    <property type="entry name" value="Main_(cytGST)"/>
    <property type="match status" value="3"/>
</dbReference>
<dbReference type="Gene3D" id="3.40.30.10">
    <property type="entry name" value="Glutaredoxin"/>
    <property type="match status" value="4"/>
</dbReference>
<dbReference type="FunFam" id="3.40.30.10:FF:000034">
    <property type="entry name" value="glutathione S-transferase 1"/>
    <property type="match status" value="3"/>
</dbReference>
<keyword evidence="8" id="KW-1185">Reference proteome</keyword>
<dbReference type="EMBL" id="AJVK01001840">
    <property type="status" value="NOT_ANNOTATED_CDS"/>
    <property type="molecule type" value="Genomic_DNA"/>
</dbReference>
<dbReference type="VEuPathDB" id="VectorBase:PPAPM1_002966"/>
<dbReference type="VEuPathDB" id="VectorBase:PPAPM1_010469"/>
<dbReference type="EnsemblMetazoa" id="PPAI010871-RA">
    <property type="protein sequence ID" value="PPAI010871-PA"/>
    <property type="gene ID" value="PPAI010871"/>
</dbReference>
<evidence type="ECO:0000256" key="5">
    <source>
        <dbReference type="ARBA" id="ARBA00041523"/>
    </source>
</evidence>
<dbReference type="InterPro" id="IPR036282">
    <property type="entry name" value="Glutathione-S-Trfase_C_sf"/>
</dbReference>
<dbReference type="PANTHER" id="PTHR43969:SF9">
    <property type="entry name" value="GLUTATHIONE S TRANSFERASE D10, ISOFORM A-RELATED"/>
    <property type="match status" value="1"/>
</dbReference>
<evidence type="ECO:0000313" key="8">
    <source>
        <dbReference type="Proteomes" id="UP000092462"/>
    </source>
</evidence>
<dbReference type="SFLD" id="SFLDG01153">
    <property type="entry name" value="Main.4:_Theta-like"/>
    <property type="match status" value="3"/>
</dbReference>
<dbReference type="InterPro" id="IPR010987">
    <property type="entry name" value="Glutathione-S-Trfase_C-like"/>
</dbReference>
<evidence type="ECO:0000256" key="6">
    <source>
        <dbReference type="ARBA" id="ARBA00047960"/>
    </source>
</evidence>
<protein>
    <recommendedName>
        <fullName evidence="3">glutathione transferase</fullName>
        <ecNumber evidence="3">2.5.1.18</ecNumber>
    </recommendedName>
    <alternativeName>
        <fullName evidence="5">GST class-theta</fullName>
    </alternativeName>
</protein>
<reference evidence="7" key="1">
    <citation type="submission" date="2022-08" db="UniProtKB">
        <authorList>
            <consortium name="EnsemblMetazoa"/>
        </authorList>
    </citation>
    <scope>IDENTIFICATION</scope>
    <source>
        <strain evidence="7">Israel</strain>
    </source>
</reference>
<evidence type="ECO:0000256" key="1">
    <source>
        <dbReference type="ARBA" id="ARBA00009899"/>
    </source>
</evidence>